<dbReference type="HAMAP" id="MF_00362">
    <property type="entry name" value="Ribosomal_uL10"/>
    <property type="match status" value="1"/>
</dbReference>
<dbReference type="STRING" id="137591.AO080_03985"/>
<evidence type="ECO:0000313" key="9">
    <source>
        <dbReference type="EMBL" id="KIU25295.1"/>
    </source>
</evidence>
<reference evidence="10 14" key="2">
    <citation type="submission" date="2017-04" db="EMBL/GenBank/DDBJ databases">
        <title>The genome sequence of Weissella cibaria isolated from wild Drosophila.</title>
        <authorList>
            <person name="Ricks N.J."/>
            <person name="Carroll C."/>
            <person name="Walters A."/>
            <person name="Newell P.D."/>
            <person name="Chaston J.M."/>
        </authorList>
    </citation>
    <scope>NUCLEOTIDE SEQUENCE [LARGE SCALE GENOMIC DNA]</scope>
    <source>
        <strain evidence="10 14">DmW_103</strain>
    </source>
</reference>
<sequence>MSEATIALKAQQVSEVADKFKSAASAVVVDVRGLTVEQANNLRSELRSEGVELKVIKNKILTRAVEAADLTDLNDLFVGPSAVAFSNEDAIAPSRILKKFADNIEALEIKGGVVDGQVASVEDINKYAALPDRDGLLSMLLSTLQAPVRNFAYAVKAVSDAKEEAAEA</sequence>
<dbReference type="EMBL" id="VNHC01000002">
    <property type="protein sequence ID" value="TVV28132.1"/>
    <property type="molecule type" value="Genomic_DNA"/>
</dbReference>
<evidence type="ECO:0000313" key="13">
    <source>
        <dbReference type="Proteomes" id="UP000032289"/>
    </source>
</evidence>
<evidence type="ECO:0000256" key="1">
    <source>
        <dbReference type="ARBA" id="ARBA00008889"/>
    </source>
</evidence>
<dbReference type="Proteomes" id="UP000320012">
    <property type="component" value="Unassembled WGS sequence"/>
</dbReference>
<evidence type="ECO:0000313" key="16">
    <source>
        <dbReference type="Proteomes" id="UP000320012"/>
    </source>
</evidence>
<dbReference type="AlphaFoldDB" id="A0A0D1LZK1"/>
<dbReference type="InterPro" id="IPR047865">
    <property type="entry name" value="Ribosomal_uL10_bac_type"/>
</dbReference>
<evidence type="ECO:0000313" key="11">
    <source>
        <dbReference type="EMBL" id="TVV28132.1"/>
    </source>
</evidence>
<dbReference type="Proteomes" id="UP000032287">
    <property type="component" value="Unassembled WGS sequence"/>
</dbReference>
<proteinExistence type="inferred from homology"/>
<keyword evidence="6" id="KW-0699">rRNA-binding</keyword>
<dbReference type="PATRIC" id="fig|137591.24.peg.417"/>
<dbReference type="EMBL" id="JWHU01000042">
    <property type="protein sequence ID" value="KIU19216.1"/>
    <property type="molecule type" value="Genomic_DNA"/>
</dbReference>
<dbReference type="EMBL" id="JWHT01000012">
    <property type="protein sequence ID" value="KIU25295.1"/>
    <property type="molecule type" value="Genomic_DNA"/>
</dbReference>
<dbReference type="CDD" id="cd05797">
    <property type="entry name" value="Ribosomal_L10"/>
    <property type="match status" value="1"/>
</dbReference>
<dbReference type="Gene3D" id="3.30.70.1730">
    <property type="match status" value="1"/>
</dbReference>
<dbReference type="GO" id="GO:0070180">
    <property type="term" value="F:large ribosomal subunit rRNA binding"/>
    <property type="evidence" value="ECO:0007669"/>
    <property type="project" value="UniProtKB-UniRule"/>
</dbReference>
<dbReference type="NCBIfam" id="NF000955">
    <property type="entry name" value="PRK00099.1-1"/>
    <property type="match status" value="1"/>
</dbReference>
<protein>
    <recommendedName>
        <fullName evidence="5 6">Large ribosomal subunit protein uL10</fullName>
    </recommendedName>
</protein>
<keyword evidence="6" id="KW-0694">RNA-binding</keyword>
<reference evidence="7 15" key="3">
    <citation type="submission" date="2017-04" db="EMBL/GenBank/DDBJ databases">
        <title>Weissella cibaria strain m2 complete genome.</title>
        <authorList>
            <person name="Pan Q."/>
            <person name="Tan M."/>
            <person name="Yao F."/>
            <person name="Su S."/>
        </authorList>
    </citation>
    <scope>NUCLEOTIDE SEQUENCE [LARGE SCALE GENOMIC DNA]</scope>
    <source>
        <strain evidence="7 15">M2</strain>
    </source>
</reference>
<dbReference type="RefSeq" id="WP_010372171.1">
    <property type="nucleotide sequence ID" value="NZ_BJEF01000001.1"/>
</dbReference>
<evidence type="ECO:0000313" key="15">
    <source>
        <dbReference type="Proteomes" id="UP000244870"/>
    </source>
</evidence>
<name>A0A0D1LZK1_9LACO</name>
<dbReference type="Proteomes" id="UP000032289">
    <property type="component" value="Unassembled WGS sequence"/>
</dbReference>
<evidence type="ECO:0000313" key="8">
    <source>
        <dbReference type="EMBL" id="KIU19216.1"/>
    </source>
</evidence>
<reference evidence="12 13" key="1">
    <citation type="journal article" date="2015" name="Microbiology (Mosc.)">
        <title>Genomics of the Weissella cibaria species with an examination of its metabolic traits.</title>
        <authorList>
            <person name="Lynch K.M."/>
            <person name="Lucid A."/>
            <person name="Arendt E.K."/>
            <person name="Sleator R.D."/>
            <person name="Lucey B."/>
            <person name="Coffey A."/>
        </authorList>
    </citation>
    <scope>NUCLEOTIDE SEQUENCE [LARGE SCALE GENOMIC DNA]</scope>
    <source>
        <strain evidence="9 13">AB3b</strain>
        <strain evidence="8 12">MG1</strain>
    </source>
</reference>
<dbReference type="InterPro" id="IPR002363">
    <property type="entry name" value="Ribosomal_uL10_CS_bac"/>
</dbReference>
<reference evidence="11 16" key="4">
    <citation type="submission" date="2019-07" db="EMBL/GenBank/DDBJ databases">
        <title>Genome sequence of Weissella cibaria GK1.</title>
        <authorList>
            <person name="Choi H.-J."/>
        </authorList>
    </citation>
    <scope>NUCLEOTIDE SEQUENCE [LARGE SCALE GENOMIC DNA]</scope>
    <source>
        <strain evidence="11 16">GK1</strain>
    </source>
</reference>
<dbReference type="PROSITE" id="PS01109">
    <property type="entry name" value="RIBOSOMAL_L10"/>
    <property type="match status" value="1"/>
</dbReference>
<dbReference type="KEGG" id="wcb:AO080_03985"/>
<dbReference type="EMBL" id="CP020928">
    <property type="protein sequence ID" value="AWF96423.1"/>
    <property type="molecule type" value="Genomic_DNA"/>
</dbReference>
<keyword evidence="12" id="KW-1185">Reference proteome</keyword>
<organism evidence="9 13">
    <name type="scientific">Weissella cibaria</name>
    <dbReference type="NCBI Taxonomy" id="137591"/>
    <lineage>
        <taxon>Bacteria</taxon>
        <taxon>Bacillati</taxon>
        <taxon>Bacillota</taxon>
        <taxon>Bacilli</taxon>
        <taxon>Lactobacillales</taxon>
        <taxon>Lactobacillaceae</taxon>
        <taxon>Weissella</taxon>
    </lineage>
</organism>
<comment type="subunit">
    <text evidence="4 6">Part of the ribosomal stalk of the 50S ribosomal subunit. The N-terminus interacts with L11 and the large rRNA to form the base of the stalk. The C-terminus forms an elongated spine to which L12 dimers bind in a sequential fashion forming a multimeric L10(L12)X complex.</text>
</comment>
<evidence type="ECO:0000256" key="4">
    <source>
        <dbReference type="ARBA" id="ARBA00026025"/>
    </source>
</evidence>
<evidence type="ECO:0000256" key="5">
    <source>
        <dbReference type="ARBA" id="ARBA00035202"/>
    </source>
</evidence>
<dbReference type="SUPFAM" id="SSF160369">
    <property type="entry name" value="Ribosomal protein L10-like"/>
    <property type="match status" value="1"/>
</dbReference>
<keyword evidence="2 6" id="KW-0689">Ribosomal protein</keyword>
<dbReference type="Proteomes" id="UP000193588">
    <property type="component" value="Unassembled WGS sequence"/>
</dbReference>
<dbReference type="EMBL" id="NDXJ01000011">
    <property type="protein sequence ID" value="OSP89042.1"/>
    <property type="molecule type" value="Genomic_DNA"/>
</dbReference>
<dbReference type="InterPro" id="IPR022973">
    <property type="entry name" value="Ribosomal_uL10_bac"/>
</dbReference>
<evidence type="ECO:0000256" key="6">
    <source>
        <dbReference type="HAMAP-Rule" id="MF_00362"/>
    </source>
</evidence>
<evidence type="ECO:0000313" key="10">
    <source>
        <dbReference type="EMBL" id="OSP89042.1"/>
    </source>
</evidence>
<dbReference type="Gene3D" id="6.10.250.290">
    <property type="match status" value="1"/>
</dbReference>
<dbReference type="GO" id="GO:0003735">
    <property type="term" value="F:structural constituent of ribosome"/>
    <property type="evidence" value="ECO:0007669"/>
    <property type="project" value="InterPro"/>
</dbReference>
<evidence type="ECO:0000313" key="14">
    <source>
        <dbReference type="Proteomes" id="UP000193588"/>
    </source>
</evidence>
<gene>
    <name evidence="6 9" type="primary">rplJ</name>
    <name evidence="9" type="ORF">ab3b_00428</name>
    <name evidence="7" type="ORF">B6254_2063</name>
    <name evidence="10" type="ORF">B9D04_07900</name>
    <name evidence="11" type="ORF">FO435_09700</name>
    <name evidence="8" type="ORF">QX99_02251</name>
</gene>
<dbReference type="InterPro" id="IPR001790">
    <property type="entry name" value="Ribosomal_uL10"/>
</dbReference>
<comment type="similarity">
    <text evidence="1 6">Belongs to the universal ribosomal protein uL10 family.</text>
</comment>
<comment type="function">
    <text evidence="6">Forms part of the ribosomal stalk, playing a central role in the interaction of the ribosome with GTP-bound translation factors.</text>
</comment>
<evidence type="ECO:0000313" key="12">
    <source>
        <dbReference type="Proteomes" id="UP000032287"/>
    </source>
</evidence>
<dbReference type="Pfam" id="PF00466">
    <property type="entry name" value="Ribosomal_L10"/>
    <property type="match status" value="1"/>
</dbReference>
<evidence type="ECO:0000313" key="7">
    <source>
        <dbReference type="EMBL" id="AWF96423.1"/>
    </source>
</evidence>
<keyword evidence="3 6" id="KW-0687">Ribonucleoprotein</keyword>
<accession>A0A0D1LZK1</accession>
<dbReference type="GO" id="GO:0015934">
    <property type="term" value="C:large ribosomal subunit"/>
    <property type="evidence" value="ECO:0007669"/>
    <property type="project" value="InterPro"/>
</dbReference>
<dbReference type="PANTHER" id="PTHR11560">
    <property type="entry name" value="39S RIBOSOMAL PROTEIN L10, MITOCHONDRIAL"/>
    <property type="match status" value="1"/>
</dbReference>
<dbReference type="GO" id="GO:0006412">
    <property type="term" value="P:translation"/>
    <property type="evidence" value="ECO:0007669"/>
    <property type="project" value="UniProtKB-UniRule"/>
</dbReference>
<dbReference type="OrthoDB" id="9808307at2"/>
<dbReference type="InterPro" id="IPR043141">
    <property type="entry name" value="Ribosomal_uL10-like_sf"/>
</dbReference>
<dbReference type="Proteomes" id="UP000244870">
    <property type="component" value="Chromosome"/>
</dbReference>
<dbReference type="eggNOG" id="COG0244">
    <property type="taxonomic scope" value="Bacteria"/>
</dbReference>
<dbReference type="GeneID" id="66961695"/>
<evidence type="ECO:0000256" key="2">
    <source>
        <dbReference type="ARBA" id="ARBA00022980"/>
    </source>
</evidence>
<evidence type="ECO:0000256" key="3">
    <source>
        <dbReference type="ARBA" id="ARBA00023274"/>
    </source>
</evidence>